<dbReference type="Proteomes" id="UP000887013">
    <property type="component" value="Unassembled WGS sequence"/>
</dbReference>
<gene>
    <name evidence="1" type="ORF">NPIL_606061</name>
</gene>
<proteinExistence type="predicted"/>
<evidence type="ECO:0000313" key="2">
    <source>
        <dbReference type="Proteomes" id="UP000887013"/>
    </source>
</evidence>
<accession>A0A8X6JEC7</accession>
<name>A0A8X6JEC7_NEPPI</name>
<organism evidence="1 2">
    <name type="scientific">Nephila pilipes</name>
    <name type="common">Giant wood spider</name>
    <name type="synonym">Nephila maculata</name>
    <dbReference type="NCBI Taxonomy" id="299642"/>
    <lineage>
        <taxon>Eukaryota</taxon>
        <taxon>Metazoa</taxon>
        <taxon>Ecdysozoa</taxon>
        <taxon>Arthropoda</taxon>
        <taxon>Chelicerata</taxon>
        <taxon>Arachnida</taxon>
        <taxon>Araneae</taxon>
        <taxon>Araneomorphae</taxon>
        <taxon>Entelegynae</taxon>
        <taxon>Araneoidea</taxon>
        <taxon>Nephilidae</taxon>
        <taxon>Nephila</taxon>
    </lineage>
</organism>
<reference evidence="1" key="1">
    <citation type="submission" date="2020-08" db="EMBL/GenBank/DDBJ databases">
        <title>Multicomponent nature underlies the extraordinary mechanical properties of spider dragline silk.</title>
        <authorList>
            <person name="Kono N."/>
            <person name="Nakamura H."/>
            <person name="Mori M."/>
            <person name="Yoshida Y."/>
            <person name="Ohtoshi R."/>
            <person name="Malay A.D."/>
            <person name="Moran D.A.P."/>
            <person name="Tomita M."/>
            <person name="Numata K."/>
            <person name="Arakawa K."/>
        </authorList>
    </citation>
    <scope>NUCLEOTIDE SEQUENCE</scope>
</reference>
<keyword evidence="2" id="KW-1185">Reference proteome</keyword>
<evidence type="ECO:0000313" key="1">
    <source>
        <dbReference type="EMBL" id="GFS63516.1"/>
    </source>
</evidence>
<dbReference type="EMBL" id="BMAW01047952">
    <property type="protein sequence ID" value="GFS63516.1"/>
    <property type="molecule type" value="Genomic_DNA"/>
</dbReference>
<protein>
    <submittedName>
        <fullName evidence="1">Uncharacterized protein</fullName>
    </submittedName>
</protein>
<dbReference type="AlphaFoldDB" id="A0A8X6JEC7"/>
<sequence>MPVDYLLNYLCLDGGLLVKTPYNVPVFSTSAHNGYIGGQVKFFELWKMGRLYKDRLVRPGILVIYRRGKKTSTILKNHFEPITRARDAALLDEFFIARKEPDESIDVFVEWLTR</sequence>
<comment type="caution">
    <text evidence="1">The sequence shown here is derived from an EMBL/GenBank/DDBJ whole genome shotgun (WGS) entry which is preliminary data.</text>
</comment>